<keyword evidence="4" id="KW-1185">Reference proteome</keyword>
<dbReference type="InterPro" id="IPR036913">
    <property type="entry name" value="YegP-like_sf"/>
</dbReference>
<evidence type="ECO:0000259" key="2">
    <source>
        <dbReference type="Pfam" id="PF07411"/>
    </source>
</evidence>
<organism evidence="3 4">
    <name type="scientific">Pasteurella canis</name>
    <dbReference type="NCBI Taxonomy" id="753"/>
    <lineage>
        <taxon>Bacteria</taxon>
        <taxon>Pseudomonadati</taxon>
        <taxon>Pseudomonadota</taxon>
        <taxon>Gammaproteobacteria</taxon>
        <taxon>Pasteurellales</taxon>
        <taxon>Pasteurellaceae</taxon>
        <taxon>Pasteurella</taxon>
    </lineage>
</organism>
<dbReference type="GeneID" id="69686011"/>
<proteinExistence type="inferred from homology"/>
<dbReference type="RefSeq" id="WP_224046022.1">
    <property type="nucleotide sequence ID" value="NZ_BPUX01000001.1"/>
</dbReference>
<comment type="similarity">
    <text evidence="1">Belongs to the UPF0339 family. Duplicated subfamily.</text>
</comment>
<evidence type="ECO:0000256" key="1">
    <source>
        <dbReference type="ARBA" id="ARBA00007576"/>
    </source>
</evidence>
<sequence length="110" mass="12418">MGKYQVFKSSSNGQFYFRLKASNGEIILSSEGYISKQGALNGIYSVQSHCPYDHYYIKRISVNDEYYFVLKAENGEIIGCSEMYTTSLKRDQGIESVKINGTTTVIEDLS</sequence>
<gene>
    <name evidence="3" type="primary">yegP_1</name>
    <name evidence="3" type="ORF">PA42_00690</name>
</gene>
<name>A0ABQ4VCZ2_9PAST</name>
<dbReference type="Proteomes" id="UP001052140">
    <property type="component" value="Unassembled WGS sequence"/>
</dbReference>
<protein>
    <submittedName>
        <fullName evidence="3">UPF0339 protein YegP</fullName>
    </submittedName>
</protein>
<dbReference type="Pfam" id="PF07411">
    <property type="entry name" value="DUF1508"/>
    <property type="match status" value="2"/>
</dbReference>
<dbReference type="PANTHER" id="PTHR40606:SF1">
    <property type="entry name" value="UPF0339 PROTEIN YEGP"/>
    <property type="match status" value="1"/>
</dbReference>
<dbReference type="EMBL" id="BPUX01000001">
    <property type="protein sequence ID" value="GJH41895.1"/>
    <property type="molecule type" value="Genomic_DNA"/>
</dbReference>
<reference evidence="3" key="1">
    <citation type="submission" date="2024-05" db="EMBL/GenBank/DDBJ databases">
        <title>Determining zoonotic pasteurella genome.</title>
        <authorList>
            <person name="Maeda T."/>
            <person name="Takahashi T."/>
            <person name="Yoshida H."/>
        </authorList>
    </citation>
    <scope>NUCLEOTIDE SEQUENCE</scope>
    <source>
        <strain evidence="3">PA42</strain>
    </source>
</reference>
<comment type="caution">
    <text evidence="3">The sequence shown here is derived from an EMBL/GenBank/DDBJ whole genome shotgun (WGS) entry which is preliminary data.</text>
</comment>
<dbReference type="InterPro" id="IPR010879">
    <property type="entry name" value="DUF1508"/>
</dbReference>
<feature type="domain" description="DUF1508" evidence="2">
    <location>
        <begin position="11"/>
        <end position="54"/>
    </location>
</feature>
<dbReference type="Gene3D" id="3.30.160.160">
    <property type="entry name" value="YegP-like"/>
    <property type="match status" value="2"/>
</dbReference>
<dbReference type="InterPro" id="IPR051141">
    <property type="entry name" value="UPF0339_domain"/>
</dbReference>
<dbReference type="SUPFAM" id="SSF160113">
    <property type="entry name" value="YegP-like"/>
    <property type="match status" value="2"/>
</dbReference>
<evidence type="ECO:0000313" key="4">
    <source>
        <dbReference type="Proteomes" id="UP001052140"/>
    </source>
</evidence>
<evidence type="ECO:0000313" key="3">
    <source>
        <dbReference type="EMBL" id="GJH41895.1"/>
    </source>
</evidence>
<dbReference type="PANTHER" id="PTHR40606">
    <property type="match status" value="1"/>
</dbReference>
<accession>A0ABQ4VCZ2</accession>
<feature type="domain" description="DUF1508" evidence="2">
    <location>
        <begin position="63"/>
        <end position="108"/>
    </location>
</feature>